<dbReference type="OrthoDB" id="626167at2759"/>
<dbReference type="PROSITE" id="PS50297">
    <property type="entry name" value="ANK_REP_REGION"/>
    <property type="match status" value="1"/>
</dbReference>
<feature type="compositionally biased region" description="Polar residues" evidence="4">
    <location>
        <begin position="38"/>
        <end position="52"/>
    </location>
</feature>
<dbReference type="InterPro" id="IPR000719">
    <property type="entry name" value="Prot_kinase_dom"/>
</dbReference>
<dbReference type="AlphaFoldDB" id="A0A6A7A9K0"/>
<evidence type="ECO:0000256" key="3">
    <source>
        <dbReference type="PROSITE-ProRule" id="PRU00023"/>
    </source>
</evidence>
<keyword evidence="1" id="KW-0677">Repeat</keyword>
<name>A0A6A7A9K0_9PLEO</name>
<dbReference type="Proteomes" id="UP000799424">
    <property type="component" value="Unassembled WGS sequence"/>
</dbReference>
<dbReference type="SMART" id="SM00220">
    <property type="entry name" value="S_TKc"/>
    <property type="match status" value="1"/>
</dbReference>
<feature type="repeat" description="ANK" evidence="3">
    <location>
        <begin position="910"/>
        <end position="942"/>
    </location>
</feature>
<dbReference type="InterPro" id="IPR002110">
    <property type="entry name" value="Ankyrin_rpt"/>
</dbReference>
<dbReference type="PANTHER" id="PTHR24198:SF165">
    <property type="entry name" value="ANKYRIN REPEAT-CONTAINING PROTEIN-RELATED"/>
    <property type="match status" value="1"/>
</dbReference>
<gene>
    <name evidence="7" type="ORF">CC86DRAFT_404021</name>
</gene>
<keyword evidence="5" id="KW-0812">Transmembrane</keyword>
<dbReference type="SUPFAM" id="SSF48403">
    <property type="entry name" value="Ankyrin repeat"/>
    <property type="match status" value="2"/>
</dbReference>
<keyword evidence="2 3" id="KW-0040">ANK repeat</keyword>
<feature type="region of interest" description="Disordered" evidence="4">
    <location>
        <begin position="1"/>
        <end position="57"/>
    </location>
</feature>
<evidence type="ECO:0000256" key="1">
    <source>
        <dbReference type="ARBA" id="ARBA00022737"/>
    </source>
</evidence>
<proteinExistence type="predicted"/>
<keyword evidence="5" id="KW-1133">Transmembrane helix</keyword>
<evidence type="ECO:0000313" key="7">
    <source>
        <dbReference type="EMBL" id="KAF2829379.1"/>
    </source>
</evidence>
<dbReference type="InterPro" id="IPR008271">
    <property type="entry name" value="Ser/Thr_kinase_AS"/>
</dbReference>
<accession>A0A6A7A9K0</accession>
<dbReference type="SMART" id="SM00671">
    <property type="entry name" value="SEL1"/>
    <property type="match status" value="1"/>
</dbReference>
<evidence type="ECO:0000259" key="6">
    <source>
        <dbReference type="PROSITE" id="PS50011"/>
    </source>
</evidence>
<evidence type="ECO:0000256" key="5">
    <source>
        <dbReference type="SAM" id="Phobius"/>
    </source>
</evidence>
<feature type="transmembrane region" description="Helical" evidence="5">
    <location>
        <begin position="1192"/>
        <end position="1216"/>
    </location>
</feature>
<keyword evidence="8" id="KW-1185">Reference proteome</keyword>
<evidence type="ECO:0000256" key="4">
    <source>
        <dbReference type="SAM" id="MobiDB-lite"/>
    </source>
</evidence>
<dbReference type="PANTHER" id="PTHR24198">
    <property type="entry name" value="ANKYRIN REPEAT AND PROTEIN KINASE DOMAIN-CONTAINING PROTEIN"/>
    <property type="match status" value="1"/>
</dbReference>
<dbReference type="SUPFAM" id="SSF56112">
    <property type="entry name" value="Protein kinase-like (PK-like)"/>
    <property type="match status" value="1"/>
</dbReference>
<dbReference type="PROSITE" id="PS50088">
    <property type="entry name" value="ANK_REPEAT"/>
    <property type="match status" value="1"/>
</dbReference>
<sequence length="1277" mass="143736">MNPDLELQAITRKTTDSSSFERGFHRRERAARRREFQSSDAPNQPASTNASNDPPDDSTLEDLPLLLCLQLVAHHDVPVFSVRRGRKWNTRETLGRGSTFAVEQADLPVREAISDLQYYDIAKGRRDGCFTDHTGIKWSYDTVVAYKSLEARGRRNRENLFVDLLKELRILCHPPLQRHPNIASFIGLAWIREEDMATGSQTPDTVSSESREWPILITEKAELGTLGEFVHFRAYCQKRISLLAKARLVSDVLEAILDLHSCGIIHGDVKSNNVLVYTTATGTAENWTAKVIDFSHSVVHAQDSSTMTRREQLPGTDLYRPPELTKPGTTFRGDIADRVDVWCLGMLLWEVLLDGTLNVTQEHMQRLRNSGSVATYAHDRCKTHLESHHRDEHGLVSVVLNILDETLSEDPLLRQTAATLVPQFRALAQHDNLDKRPDWKFYKAAPLRDLPFFDANLLYVPRQVFGQLTAAHSSERVRNAGEIEFQLGLCHAVGFGVDRNYTKAVELLSKSSAHGFWKARIVLRRAAAAFATPLSPEVESLSLEWNRAAGGALDAEASRQLLVLSPLRGLGSGTKGYPLVRSQGIERLRTGPENDELLVENIKLDKFEDVEKLVREGADVNFQLDAGETALHFAILMPGTRFTTSLLQGGADALLCTTADCEIGTSQFRHQIPSNVSPLALTVLLDRVDLLQILLQHNDRTENDSKRKATIIDLLAWGAQYQSVSCTEYLCEQHLADPGRPYDYLGVNPLSYAVRADFLFRIVLFTSGIKHTDSNISPVNERQHTIVQLLLKAGFPLQVDEETGLNCLHIAAAMSEVGLLKLLLESMSDPKELEAVSPDGFSPLGIAITRGQEGAFWALILAGANLSHAWPEIRGHALHCCALYPSAASITIATKILKSHPRAVNAQEKSWRTPLHCAAFREHTEMIELLINTHANTSARDFQGYTPLGAAVSGRSIRAIRQICTALDRKRQPHVSWVFGDPFFETGWLTYSPLEQLLGPGTISPAREPEMRLESSRLETFGCCDFPFSQTSLQVLSVLVECYKHRTRPGTNFFEHMFFAKELYCGIHTAIAMGNIGAVKLILESKKWKHNYRYLVLDAHNQRMVGASHIADEATREDMLKYLEVCLDEDFRSRREQRNSSWLSIVWKTYYACWGNFEQAQWTRASNWLRDNRRHGYRPVFLEFVPWVQTRWSISIASFVIGWLFMAPMVVYFVLIHRVPPTECPRRRKIYASIALALVSGPEVYKTVRRANASQKVQRVSYGSIDFLCPFSNLPAL</sequence>
<evidence type="ECO:0000313" key="8">
    <source>
        <dbReference type="Proteomes" id="UP000799424"/>
    </source>
</evidence>
<dbReference type="InterPro" id="IPR036770">
    <property type="entry name" value="Ankyrin_rpt-contain_sf"/>
</dbReference>
<dbReference type="GO" id="GO:0005737">
    <property type="term" value="C:cytoplasm"/>
    <property type="evidence" value="ECO:0007669"/>
    <property type="project" value="TreeGrafter"/>
</dbReference>
<reference evidence="7" key="1">
    <citation type="journal article" date="2020" name="Stud. Mycol.">
        <title>101 Dothideomycetes genomes: a test case for predicting lifestyles and emergence of pathogens.</title>
        <authorList>
            <person name="Haridas S."/>
            <person name="Albert R."/>
            <person name="Binder M."/>
            <person name="Bloem J."/>
            <person name="Labutti K."/>
            <person name="Salamov A."/>
            <person name="Andreopoulos B."/>
            <person name="Baker S."/>
            <person name="Barry K."/>
            <person name="Bills G."/>
            <person name="Bluhm B."/>
            <person name="Cannon C."/>
            <person name="Castanera R."/>
            <person name="Culley D."/>
            <person name="Daum C."/>
            <person name="Ezra D."/>
            <person name="Gonzalez J."/>
            <person name="Henrissat B."/>
            <person name="Kuo A."/>
            <person name="Liang C."/>
            <person name="Lipzen A."/>
            <person name="Lutzoni F."/>
            <person name="Magnuson J."/>
            <person name="Mondo S."/>
            <person name="Nolan M."/>
            <person name="Ohm R."/>
            <person name="Pangilinan J."/>
            <person name="Park H.-J."/>
            <person name="Ramirez L."/>
            <person name="Alfaro M."/>
            <person name="Sun H."/>
            <person name="Tritt A."/>
            <person name="Yoshinaga Y."/>
            <person name="Zwiers L.-H."/>
            <person name="Turgeon B."/>
            <person name="Goodwin S."/>
            <person name="Spatafora J."/>
            <person name="Crous P."/>
            <person name="Grigoriev I."/>
        </authorList>
    </citation>
    <scope>NUCLEOTIDE SEQUENCE</scope>
    <source>
        <strain evidence="7">CBS 113818</strain>
    </source>
</reference>
<dbReference type="InterPro" id="IPR006597">
    <property type="entry name" value="Sel1-like"/>
</dbReference>
<dbReference type="Pfam" id="PF12796">
    <property type="entry name" value="Ank_2"/>
    <property type="match status" value="1"/>
</dbReference>
<dbReference type="PROSITE" id="PS50011">
    <property type="entry name" value="PROTEIN_KINASE_DOM"/>
    <property type="match status" value="1"/>
</dbReference>
<dbReference type="PROSITE" id="PS00108">
    <property type="entry name" value="PROTEIN_KINASE_ST"/>
    <property type="match status" value="1"/>
</dbReference>
<evidence type="ECO:0000256" key="2">
    <source>
        <dbReference type="ARBA" id="ARBA00023043"/>
    </source>
</evidence>
<dbReference type="GO" id="GO:0004672">
    <property type="term" value="F:protein kinase activity"/>
    <property type="evidence" value="ECO:0007669"/>
    <property type="project" value="InterPro"/>
</dbReference>
<dbReference type="EMBL" id="MU006221">
    <property type="protein sequence ID" value="KAF2829379.1"/>
    <property type="molecule type" value="Genomic_DNA"/>
</dbReference>
<dbReference type="Gene3D" id="1.10.510.10">
    <property type="entry name" value="Transferase(Phosphotransferase) domain 1"/>
    <property type="match status" value="1"/>
</dbReference>
<dbReference type="Pfam" id="PF00069">
    <property type="entry name" value="Pkinase"/>
    <property type="match status" value="1"/>
</dbReference>
<dbReference type="InterPro" id="IPR011009">
    <property type="entry name" value="Kinase-like_dom_sf"/>
</dbReference>
<organism evidence="7 8">
    <name type="scientific">Ophiobolus disseminans</name>
    <dbReference type="NCBI Taxonomy" id="1469910"/>
    <lineage>
        <taxon>Eukaryota</taxon>
        <taxon>Fungi</taxon>
        <taxon>Dikarya</taxon>
        <taxon>Ascomycota</taxon>
        <taxon>Pezizomycotina</taxon>
        <taxon>Dothideomycetes</taxon>
        <taxon>Pleosporomycetidae</taxon>
        <taxon>Pleosporales</taxon>
        <taxon>Pleosporineae</taxon>
        <taxon>Phaeosphaeriaceae</taxon>
        <taxon>Ophiobolus</taxon>
    </lineage>
</organism>
<dbReference type="GO" id="GO:0005524">
    <property type="term" value="F:ATP binding"/>
    <property type="evidence" value="ECO:0007669"/>
    <property type="project" value="InterPro"/>
</dbReference>
<keyword evidence="5" id="KW-0472">Membrane</keyword>
<dbReference type="SMART" id="SM00248">
    <property type="entry name" value="ANK"/>
    <property type="match status" value="7"/>
</dbReference>
<dbReference type="Gene3D" id="1.25.40.20">
    <property type="entry name" value="Ankyrin repeat-containing domain"/>
    <property type="match status" value="1"/>
</dbReference>
<protein>
    <submittedName>
        <fullName evidence="7">Ankyrin</fullName>
    </submittedName>
</protein>
<feature type="domain" description="Protein kinase" evidence="6">
    <location>
        <begin position="88"/>
        <end position="433"/>
    </location>
</feature>